<evidence type="ECO:0000256" key="1">
    <source>
        <dbReference type="ARBA" id="ARBA00022729"/>
    </source>
</evidence>
<feature type="domain" description="NOMO C-terminal transthyretin-like" evidence="2">
    <location>
        <begin position="99"/>
        <end position="191"/>
    </location>
</feature>
<feature type="non-terminal residue" evidence="3">
    <location>
        <position position="1"/>
    </location>
</feature>
<reference evidence="3 4" key="1">
    <citation type="journal article" date="2007" name="Science">
        <title>Sea anemone genome reveals ancestral eumetazoan gene repertoire and genomic organization.</title>
        <authorList>
            <person name="Putnam N.H."/>
            <person name="Srivastava M."/>
            <person name="Hellsten U."/>
            <person name="Dirks B."/>
            <person name="Chapman J."/>
            <person name="Salamov A."/>
            <person name="Terry A."/>
            <person name="Shapiro H."/>
            <person name="Lindquist E."/>
            <person name="Kapitonov V.V."/>
            <person name="Jurka J."/>
            <person name="Genikhovich G."/>
            <person name="Grigoriev I.V."/>
            <person name="Lucas S.M."/>
            <person name="Steele R.E."/>
            <person name="Finnerty J.R."/>
            <person name="Technau U."/>
            <person name="Martindale M.Q."/>
            <person name="Rokhsar D.S."/>
        </authorList>
    </citation>
    <scope>NUCLEOTIDE SEQUENCE [LARGE SCALE GENOMIC DNA]</scope>
    <source>
        <strain evidence="4">CH2 X CH6</strain>
    </source>
</reference>
<dbReference type="Proteomes" id="UP000001593">
    <property type="component" value="Unassembled WGS sequence"/>
</dbReference>
<name>A7T4T3_NEMVE</name>
<dbReference type="PhylomeDB" id="A7T4T3"/>
<dbReference type="PANTHER" id="PTHR23303">
    <property type="entry name" value="CARBOXYPEPTIDASE REGULATORY REGION-CONTAINING"/>
    <property type="match status" value="1"/>
</dbReference>
<gene>
    <name evidence="3" type="ORF">NEMVEDRAFT_v1g13339</name>
</gene>
<dbReference type="Pfam" id="PF23192">
    <property type="entry name" value="NOMO_12th"/>
    <property type="match status" value="1"/>
</dbReference>
<protein>
    <recommendedName>
        <fullName evidence="2">NOMO C-terminal transthyretin-like domain-containing protein</fullName>
    </recommendedName>
</protein>
<proteinExistence type="predicted"/>
<dbReference type="eggNOG" id="KOG1948">
    <property type="taxonomic scope" value="Eukaryota"/>
</dbReference>
<dbReference type="OMA" id="CEGMQEE"/>
<dbReference type="EMBL" id="DS470955">
    <property type="protein sequence ID" value="EDO29030.1"/>
    <property type="molecule type" value="Genomic_DNA"/>
</dbReference>
<sequence>MIDVKEGATVDVVVKGKRVAFSCYGLVTSLNGEPEKEIALEAVGMGSCEGMQEETRSDKDGTYRLRGLQVRDGTYRLRGLQVSGSDVTNVNMIVFRRRNQFEITGTVASERDHLHTLKVMLYRENNLDTPVLTTSVGIAGYFQFQPVPNDGEVYVVRLDSSLSTKTFVYTLPEATVTSTGIRSHVKLIFAPKSRTFEQEPSQGSLLALPFLAILALLFINHSKIFPVMQQAAQMLQGVPAADQ</sequence>
<dbReference type="InterPro" id="IPR056191">
    <property type="entry name" value="NOMO_12th"/>
</dbReference>
<dbReference type="PANTHER" id="PTHR23303:SF14">
    <property type="entry name" value="BOS COMPLEX SUBUNIT NOMO1-RELATED"/>
    <property type="match status" value="1"/>
</dbReference>
<keyword evidence="4" id="KW-1185">Reference proteome</keyword>
<keyword evidence="1" id="KW-0732">Signal</keyword>
<evidence type="ECO:0000259" key="2">
    <source>
        <dbReference type="Pfam" id="PF23192"/>
    </source>
</evidence>
<evidence type="ECO:0000313" key="4">
    <source>
        <dbReference type="Proteomes" id="UP000001593"/>
    </source>
</evidence>
<dbReference type="HOGENOM" id="CLU_060876_0_0_1"/>
<dbReference type="AlphaFoldDB" id="A7T4T3"/>
<dbReference type="InterPro" id="IPR051417">
    <property type="entry name" value="SDr/BOS_complex"/>
</dbReference>
<organism evidence="3 4">
    <name type="scientific">Nematostella vectensis</name>
    <name type="common">Starlet sea anemone</name>
    <dbReference type="NCBI Taxonomy" id="45351"/>
    <lineage>
        <taxon>Eukaryota</taxon>
        <taxon>Metazoa</taxon>
        <taxon>Cnidaria</taxon>
        <taxon>Anthozoa</taxon>
        <taxon>Hexacorallia</taxon>
        <taxon>Actiniaria</taxon>
        <taxon>Edwardsiidae</taxon>
        <taxon>Nematostella</taxon>
    </lineage>
</organism>
<accession>A7T4T3</accession>
<evidence type="ECO:0000313" key="3">
    <source>
        <dbReference type="EMBL" id="EDO29030.1"/>
    </source>
</evidence>
<dbReference type="InParanoid" id="A7T4T3"/>